<dbReference type="KEGG" id="lch:Lcho_2885"/>
<dbReference type="NCBIfam" id="TIGR03790">
    <property type="entry name" value="TIGR03790 family protein"/>
    <property type="match status" value="1"/>
</dbReference>
<organism evidence="1 2">
    <name type="scientific">Leptothrix cholodnii (strain ATCC 51168 / LMG 8142 / SP-6)</name>
    <name type="common">Leptothrix discophora (strain SP-6)</name>
    <dbReference type="NCBI Taxonomy" id="395495"/>
    <lineage>
        <taxon>Bacteria</taxon>
        <taxon>Pseudomonadati</taxon>
        <taxon>Pseudomonadota</taxon>
        <taxon>Betaproteobacteria</taxon>
        <taxon>Burkholderiales</taxon>
        <taxon>Sphaerotilaceae</taxon>
        <taxon>Leptothrix</taxon>
    </lineage>
</organism>
<evidence type="ECO:0000313" key="1">
    <source>
        <dbReference type="EMBL" id="ACB35150.1"/>
    </source>
</evidence>
<name>B1XYA5_LEPCP</name>
<keyword evidence="2" id="KW-1185">Reference proteome</keyword>
<gene>
    <name evidence="1" type="ordered locus">Lcho_2885</name>
</gene>
<sequence>MPASAPVRRTFAQAPRVIGRVMPAELGVVINTADPYSVEVGEYYVRQRQIPAAHVLRLELSTQARLSVPEFDVLKRHVDAHFGSQVQALALTWVQPYAVSCMSITAALALGIDDELCRSTCGKTSLSPYFNSASGQPFRDHGFRPSMLVAAGSAASARQLIDRGIAADASLGLRGAIPVDAYFMATTDAARNVRAPMFPPPGLVPRAGVAIKLAQGDLPRGQDRLLMVQTGLAVLDGLDTLGWVPGALGDHLTSYAGQLDQLSGQTTALAWIDSGATASYGTVSEPCNHPQKFPDPQLVLLHYMQGSTLIEAYWKSVRWPQQGVFVGEPLAAPFARR</sequence>
<dbReference type="AlphaFoldDB" id="B1XYA5"/>
<accession>B1XYA5</accession>
<dbReference type="Proteomes" id="UP000001693">
    <property type="component" value="Chromosome"/>
</dbReference>
<dbReference type="eggNOG" id="ENOG502Z80X">
    <property type="taxonomic scope" value="Bacteria"/>
</dbReference>
<evidence type="ECO:0000313" key="2">
    <source>
        <dbReference type="Proteomes" id="UP000001693"/>
    </source>
</evidence>
<evidence type="ECO:0008006" key="3">
    <source>
        <dbReference type="Google" id="ProtNLM"/>
    </source>
</evidence>
<dbReference type="InterPro" id="IPR022265">
    <property type="entry name" value="CHP03790"/>
</dbReference>
<reference evidence="1 2" key="1">
    <citation type="submission" date="2008-03" db="EMBL/GenBank/DDBJ databases">
        <title>Complete sequence of Leptothrix cholodnii SP-6.</title>
        <authorList>
            <consortium name="US DOE Joint Genome Institute"/>
            <person name="Copeland A."/>
            <person name="Lucas S."/>
            <person name="Lapidus A."/>
            <person name="Glavina del Rio T."/>
            <person name="Dalin E."/>
            <person name="Tice H."/>
            <person name="Bruce D."/>
            <person name="Goodwin L."/>
            <person name="Pitluck S."/>
            <person name="Chertkov O."/>
            <person name="Brettin T."/>
            <person name="Detter J.C."/>
            <person name="Han C."/>
            <person name="Kuske C.R."/>
            <person name="Schmutz J."/>
            <person name="Larimer F."/>
            <person name="Land M."/>
            <person name="Hauser L."/>
            <person name="Kyrpides N."/>
            <person name="Lykidis A."/>
            <person name="Emerson D."/>
            <person name="Richardson P."/>
        </authorList>
    </citation>
    <scope>NUCLEOTIDE SEQUENCE [LARGE SCALE GENOMIC DNA]</scope>
    <source>
        <strain evidence="2">ATCC 51168 / LMG 8142 / SP-6</strain>
    </source>
</reference>
<proteinExistence type="predicted"/>
<dbReference type="STRING" id="395495.Lcho_2885"/>
<dbReference type="HOGENOM" id="CLU_052036_0_0_4"/>
<dbReference type="EMBL" id="CP001013">
    <property type="protein sequence ID" value="ACB35150.1"/>
    <property type="molecule type" value="Genomic_DNA"/>
</dbReference>
<protein>
    <recommendedName>
        <fullName evidence="3">TIGR03790 family protein</fullName>
    </recommendedName>
</protein>